<feature type="transmembrane region" description="Helical" evidence="1">
    <location>
        <begin position="124"/>
        <end position="145"/>
    </location>
</feature>
<protein>
    <recommendedName>
        <fullName evidence="2">DUF6534 domain-containing protein</fullName>
    </recommendedName>
</protein>
<keyword evidence="1" id="KW-1133">Transmembrane helix</keyword>
<feature type="domain" description="DUF6534" evidence="2">
    <location>
        <begin position="170"/>
        <end position="257"/>
    </location>
</feature>
<dbReference type="AlphaFoldDB" id="A0A0C3CSK1"/>
<feature type="transmembrane region" description="Helical" evidence="1">
    <location>
        <begin position="231"/>
        <end position="251"/>
    </location>
</feature>
<evidence type="ECO:0000313" key="4">
    <source>
        <dbReference type="Proteomes" id="UP000053424"/>
    </source>
</evidence>
<dbReference type="STRING" id="686832.A0A0C3CSK1"/>
<feature type="transmembrane region" description="Helical" evidence="1">
    <location>
        <begin position="93"/>
        <end position="112"/>
    </location>
</feature>
<dbReference type="EMBL" id="KN831770">
    <property type="protein sequence ID" value="KIM46891.1"/>
    <property type="molecule type" value="Genomic_DNA"/>
</dbReference>
<feature type="transmembrane region" description="Helical" evidence="1">
    <location>
        <begin position="165"/>
        <end position="186"/>
    </location>
</feature>
<feature type="transmembrane region" description="Helical" evidence="1">
    <location>
        <begin position="48"/>
        <end position="73"/>
    </location>
</feature>
<proteinExistence type="predicted"/>
<keyword evidence="4" id="KW-1185">Reference proteome</keyword>
<reference evidence="3 4" key="1">
    <citation type="submission" date="2014-04" db="EMBL/GenBank/DDBJ databases">
        <authorList>
            <consortium name="DOE Joint Genome Institute"/>
            <person name="Kuo A."/>
            <person name="Gay G."/>
            <person name="Dore J."/>
            <person name="Kohler A."/>
            <person name="Nagy L.G."/>
            <person name="Floudas D."/>
            <person name="Copeland A."/>
            <person name="Barry K.W."/>
            <person name="Cichocki N."/>
            <person name="Veneault-Fourrey C."/>
            <person name="LaButti K."/>
            <person name="Lindquist E.A."/>
            <person name="Lipzen A."/>
            <person name="Lundell T."/>
            <person name="Morin E."/>
            <person name="Murat C."/>
            <person name="Sun H."/>
            <person name="Tunlid A."/>
            <person name="Henrissat B."/>
            <person name="Grigoriev I.V."/>
            <person name="Hibbett D.S."/>
            <person name="Martin F."/>
            <person name="Nordberg H.P."/>
            <person name="Cantor M.N."/>
            <person name="Hua S.X."/>
        </authorList>
    </citation>
    <scope>NUCLEOTIDE SEQUENCE [LARGE SCALE GENOMIC DNA]</scope>
    <source>
        <strain evidence="4">h7</strain>
    </source>
</reference>
<sequence>MVAKVTLDNTLGAAFLGMCASSILIGIAIVQTHLYYRTYPRDWMYQKVAVGVLLAVAIPHMVFAMHAVYFYIIINFGNPRGLQTVIWSFKVQVIFNTLTVIFVQGLYAVRVWKRNEVGSHFSRILPAAVVLIVAGGWAVGLLATVESFKQKDFTNIDSMKTVLKLIFGTATCVDLIIAGAMCYYLYQSRTTFVGTNNKIFTVMQYVLITGCLTSLSSLCTLLLYATMPDNLVWIGMDLLLPNIYLNSYLAMLNARKSMNEKEASGSDVSNALNNIRSGTAIRTDLGNIHSVDDKMSPDGIPLSARFTPGFSKQYELEQPIPSKHVGV</sequence>
<dbReference type="InterPro" id="IPR045339">
    <property type="entry name" value="DUF6534"/>
</dbReference>
<dbReference type="OrthoDB" id="2535105at2759"/>
<keyword evidence="1" id="KW-0472">Membrane</keyword>
<dbReference type="PANTHER" id="PTHR40465:SF1">
    <property type="entry name" value="DUF6534 DOMAIN-CONTAINING PROTEIN"/>
    <property type="match status" value="1"/>
</dbReference>
<dbReference type="Proteomes" id="UP000053424">
    <property type="component" value="Unassembled WGS sequence"/>
</dbReference>
<evidence type="ECO:0000256" key="1">
    <source>
        <dbReference type="SAM" id="Phobius"/>
    </source>
</evidence>
<dbReference type="HOGENOM" id="CLU_046025_5_3_1"/>
<organism evidence="3 4">
    <name type="scientific">Hebeloma cylindrosporum</name>
    <dbReference type="NCBI Taxonomy" id="76867"/>
    <lineage>
        <taxon>Eukaryota</taxon>
        <taxon>Fungi</taxon>
        <taxon>Dikarya</taxon>
        <taxon>Basidiomycota</taxon>
        <taxon>Agaricomycotina</taxon>
        <taxon>Agaricomycetes</taxon>
        <taxon>Agaricomycetidae</taxon>
        <taxon>Agaricales</taxon>
        <taxon>Agaricineae</taxon>
        <taxon>Hymenogastraceae</taxon>
        <taxon>Hebeloma</taxon>
    </lineage>
</organism>
<accession>A0A0C3CSK1</accession>
<dbReference type="PANTHER" id="PTHR40465">
    <property type="entry name" value="CHROMOSOME 1, WHOLE GENOME SHOTGUN SEQUENCE"/>
    <property type="match status" value="1"/>
</dbReference>
<reference evidence="4" key="2">
    <citation type="submission" date="2015-01" db="EMBL/GenBank/DDBJ databases">
        <title>Evolutionary Origins and Diversification of the Mycorrhizal Mutualists.</title>
        <authorList>
            <consortium name="DOE Joint Genome Institute"/>
            <consortium name="Mycorrhizal Genomics Consortium"/>
            <person name="Kohler A."/>
            <person name="Kuo A."/>
            <person name="Nagy L.G."/>
            <person name="Floudas D."/>
            <person name="Copeland A."/>
            <person name="Barry K.W."/>
            <person name="Cichocki N."/>
            <person name="Veneault-Fourrey C."/>
            <person name="LaButti K."/>
            <person name="Lindquist E.A."/>
            <person name="Lipzen A."/>
            <person name="Lundell T."/>
            <person name="Morin E."/>
            <person name="Murat C."/>
            <person name="Riley R."/>
            <person name="Ohm R."/>
            <person name="Sun H."/>
            <person name="Tunlid A."/>
            <person name="Henrissat B."/>
            <person name="Grigoriev I.V."/>
            <person name="Hibbett D.S."/>
            <person name="Martin F."/>
        </authorList>
    </citation>
    <scope>NUCLEOTIDE SEQUENCE [LARGE SCALE GENOMIC DNA]</scope>
    <source>
        <strain evidence="4">h7</strain>
    </source>
</reference>
<feature type="transmembrane region" description="Helical" evidence="1">
    <location>
        <begin position="12"/>
        <end position="36"/>
    </location>
</feature>
<evidence type="ECO:0000259" key="2">
    <source>
        <dbReference type="Pfam" id="PF20152"/>
    </source>
</evidence>
<feature type="transmembrane region" description="Helical" evidence="1">
    <location>
        <begin position="206"/>
        <end position="225"/>
    </location>
</feature>
<name>A0A0C3CSK1_HEBCY</name>
<gene>
    <name evidence="3" type="ORF">M413DRAFT_23222</name>
</gene>
<keyword evidence="1" id="KW-0812">Transmembrane</keyword>
<evidence type="ECO:0000313" key="3">
    <source>
        <dbReference type="EMBL" id="KIM46891.1"/>
    </source>
</evidence>
<dbReference type="Pfam" id="PF20152">
    <property type="entry name" value="DUF6534"/>
    <property type="match status" value="1"/>
</dbReference>